<feature type="transmembrane region" description="Helical" evidence="2">
    <location>
        <begin position="20"/>
        <end position="40"/>
    </location>
</feature>
<organism evidence="3 4">
    <name type="scientific">Dryococelus australis</name>
    <dbReference type="NCBI Taxonomy" id="614101"/>
    <lineage>
        <taxon>Eukaryota</taxon>
        <taxon>Metazoa</taxon>
        <taxon>Ecdysozoa</taxon>
        <taxon>Arthropoda</taxon>
        <taxon>Hexapoda</taxon>
        <taxon>Insecta</taxon>
        <taxon>Pterygota</taxon>
        <taxon>Neoptera</taxon>
        <taxon>Polyneoptera</taxon>
        <taxon>Phasmatodea</taxon>
        <taxon>Verophasmatodea</taxon>
        <taxon>Anareolatae</taxon>
        <taxon>Phasmatidae</taxon>
        <taxon>Eurycanthinae</taxon>
        <taxon>Dryococelus</taxon>
    </lineage>
</organism>
<feature type="region of interest" description="Disordered" evidence="1">
    <location>
        <begin position="114"/>
        <end position="148"/>
    </location>
</feature>
<sequence length="929" mass="103750">MLLDHHEWYIIMPSSSSLHFVITTFFAITILIIAIIIIIIKAINNTVAYTVWAALNIAILRAEEVEARLVWSRAGIQGRGKRESPENTRQPAALPARFLRFDATSADIVKDTAKQVAQRTKGSKPVMEESALGRSSASEDDVQESASERSGTIMHTAYKCMASLNTLFFTVFVHVVSTSHPLALRYMERHSLPWNLTDAGCCSAADGPRIAGLYVPNPGYCSTVVAGFLIGATHDLLVTYQAKVQAIVLFGHEEGSSGLPVPCAVGRYHAGASLLESQPDMKAEKVLIMKQRPSLNTAPRQYMAFQIALAWHNCKQSRCCCRVNGRWYRKFASARSRETVRTHTGAPTLASIAKQVAMGYPGAGRTIRHTSRVVVSLVYPEPVARVLVPSCIHCSQRIGPYTEKKISEFLRAYEAEARSPSKPADQWHRPARFPHVKIWKRPRRDSSPFQTVFGPHGGLHGDMTTLRFSARDYNLSRKVRQLRTATSSVSSRRSSPYCALASYRLVILALMRPRSHARVYDHIRTLHPEQKELHRNWLHMCESLSSALKYMFRMPSISTNTYINPSLNGHPDAWIHASLTSRKVGIGPARRTTDTEDFLIRQRAVAGQGTTYRDILQSVVPVLRTASTAPFAFDPSASCGTPSMLPGTQQWPEEWQHSVAPFPTNVCSIPNAIMKQDIARSYAARITQKALQYVDTIPWPARSPDFSTIQYVLLHPTCYFLDEEVSEFNIECYCIKYCECRLESYLNERTGGVALRRMFEVSSILIDSACNCHRITREATLGNDMGSHVIQWTTCKVNLLCKGNQMGVTVVENWCPDVLEIEGGMRTMARNELLRSTPNAFMLTQGILLIGLRTRLGLWLPVAVCFSLDISLTNTLRRVSMLSCGGGEGWFRPISRSTLGGVATPGCRYSAMERYNDSIRAYPKLGYTK</sequence>
<dbReference type="EMBL" id="JARBHB010000005">
    <property type="protein sequence ID" value="KAJ8883826.1"/>
    <property type="molecule type" value="Genomic_DNA"/>
</dbReference>
<keyword evidence="2" id="KW-0812">Transmembrane</keyword>
<dbReference type="Proteomes" id="UP001159363">
    <property type="component" value="Chromosome 4"/>
</dbReference>
<reference evidence="3 4" key="1">
    <citation type="submission" date="2023-02" db="EMBL/GenBank/DDBJ databases">
        <title>LHISI_Scaffold_Assembly.</title>
        <authorList>
            <person name="Stuart O.P."/>
            <person name="Cleave R."/>
            <person name="Magrath M.J.L."/>
            <person name="Mikheyev A.S."/>
        </authorList>
    </citation>
    <scope>NUCLEOTIDE SEQUENCE [LARGE SCALE GENOMIC DNA]</scope>
    <source>
        <strain evidence="3">Daus_M_001</strain>
        <tissue evidence="3">Leg muscle</tissue>
    </source>
</reference>
<comment type="caution">
    <text evidence="3">The sequence shown here is derived from an EMBL/GenBank/DDBJ whole genome shotgun (WGS) entry which is preliminary data.</text>
</comment>
<accession>A0ABQ9HHL7</accession>
<evidence type="ECO:0000256" key="1">
    <source>
        <dbReference type="SAM" id="MobiDB-lite"/>
    </source>
</evidence>
<evidence type="ECO:0000313" key="4">
    <source>
        <dbReference type="Proteomes" id="UP001159363"/>
    </source>
</evidence>
<keyword evidence="4" id="KW-1185">Reference proteome</keyword>
<evidence type="ECO:0000256" key="2">
    <source>
        <dbReference type="SAM" id="Phobius"/>
    </source>
</evidence>
<name>A0ABQ9HHL7_9NEOP</name>
<proteinExistence type="predicted"/>
<protein>
    <submittedName>
        <fullName evidence="3">Uncharacterized protein</fullName>
    </submittedName>
</protein>
<keyword evidence="2" id="KW-0472">Membrane</keyword>
<gene>
    <name evidence="3" type="ORF">PR048_015681</name>
</gene>
<keyword evidence="2" id="KW-1133">Transmembrane helix</keyword>
<evidence type="ECO:0000313" key="3">
    <source>
        <dbReference type="EMBL" id="KAJ8883826.1"/>
    </source>
</evidence>